<name>A0ABW4T194_9ACTN</name>
<sequence length="44" mass="4904">MLRSDLFCGPLRESYSMYKEFAAEAVVWVVPIVVLIGLALMITA</sequence>
<dbReference type="Proteomes" id="UP001597368">
    <property type="component" value="Unassembled WGS sequence"/>
</dbReference>
<evidence type="ECO:0000256" key="1">
    <source>
        <dbReference type="SAM" id="Phobius"/>
    </source>
</evidence>
<comment type="caution">
    <text evidence="2">The sequence shown here is derived from an EMBL/GenBank/DDBJ whole genome shotgun (WGS) entry which is preliminary data.</text>
</comment>
<feature type="transmembrane region" description="Helical" evidence="1">
    <location>
        <begin position="21"/>
        <end position="42"/>
    </location>
</feature>
<dbReference type="RefSeq" id="WP_358127072.1">
    <property type="nucleotide sequence ID" value="NZ_JBHUFV010000047.1"/>
</dbReference>
<evidence type="ECO:0000313" key="2">
    <source>
        <dbReference type="EMBL" id="MFD1935720.1"/>
    </source>
</evidence>
<organism evidence="2 3">
    <name type="scientific">Nonomuraea mangrovi</name>
    <dbReference type="NCBI Taxonomy" id="2316207"/>
    <lineage>
        <taxon>Bacteria</taxon>
        <taxon>Bacillati</taxon>
        <taxon>Actinomycetota</taxon>
        <taxon>Actinomycetes</taxon>
        <taxon>Streptosporangiales</taxon>
        <taxon>Streptosporangiaceae</taxon>
        <taxon>Nonomuraea</taxon>
    </lineage>
</organism>
<reference evidence="3" key="1">
    <citation type="journal article" date="2019" name="Int. J. Syst. Evol. Microbiol.">
        <title>The Global Catalogue of Microorganisms (GCM) 10K type strain sequencing project: providing services to taxonomists for standard genome sequencing and annotation.</title>
        <authorList>
            <consortium name="The Broad Institute Genomics Platform"/>
            <consortium name="The Broad Institute Genome Sequencing Center for Infectious Disease"/>
            <person name="Wu L."/>
            <person name="Ma J."/>
        </authorList>
    </citation>
    <scope>NUCLEOTIDE SEQUENCE [LARGE SCALE GENOMIC DNA]</scope>
    <source>
        <strain evidence="3">ICMP 6774ER</strain>
    </source>
</reference>
<protein>
    <submittedName>
        <fullName evidence="2">Uncharacterized protein</fullName>
    </submittedName>
</protein>
<keyword evidence="1" id="KW-0812">Transmembrane</keyword>
<dbReference type="EMBL" id="JBHUFV010000047">
    <property type="protein sequence ID" value="MFD1935720.1"/>
    <property type="molecule type" value="Genomic_DNA"/>
</dbReference>
<keyword evidence="3" id="KW-1185">Reference proteome</keyword>
<gene>
    <name evidence="2" type="ORF">ACFSKW_30040</name>
</gene>
<proteinExistence type="predicted"/>
<keyword evidence="1" id="KW-0472">Membrane</keyword>
<accession>A0ABW4T194</accession>
<evidence type="ECO:0000313" key="3">
    <source>
        <dbReference type="Proteomes" id="UP001597368"/>
    </source>
</evidence>
<keyword evidence="1" id="KW-1133">Transmembrane helix</keyword>